<dbReference type="EMBL" id="FZTC01000028">
    <property type="protein sequence ID" value="SNU37297.1"/>
    <property type="molecule type" value="Genomic_DNA"/>
</dbReference>
<organism evidence="1 2">
    <name type="scientific">Klebsiella grimontii</name>
    <dbReference type="NCBI Taxonomy" id="2058152"/>
    <lineage>
        <taxon>Bacteria</taxon>
        <taxon>Pseudomonadati</taxon>
        <taxon>Pseudomonadota</taxon>
        <taxon>Gammaproteobacteria</taxon>
        <taxon>Enterobacterales</taxon>
        <taxon>Enterobacteriaceae</taxon>
        <taxon>Klebsiella/Raoultella group</taxon>
        <taxon>Klebsiella</taxon>
    </lineage>
</organism>
<gene>
    <name evidence="1" type="ORF">KOSB73_340014</name>
</gene>
<proteinExistence type="predicted"/>
<protein>
    <submittedName>
        <fullName evidence="1">Uncharacterized protein</fullName>
    </submittedName>
</protein>
<dbReference type="AlphaFoldDB" id="A0A285B8J4"/>
<accession>A0A285B8J4</accession>
<evidence type="ECO:0000313" key="2">
    <source>
        <dbReference type="Proteomes" id="UP000220639"/>
    </source>
</evidence>
<evidence type="ECO:0000313" key="1">
    <source>
        <dbReference type="EMBL" id="SNU37297.1"/>
    </source>
</evidence>
<sequence>MERNAGNICNTKMLMSIFFLALKRYLEKINAVIVTTTKEISMLQVASIKVFLYHFK</sequence>
<name>A0A285B8J4_9ENTR</name>
<dbReference type="Proteomes" id="UP000220639">
    <property type="component" value="Unassembled WGS sequence"/>
</dbReference>
<reference evidence="2" key="1">
    <citation type="submission" date="2017-08" db="EMBL/GenBank/DDBJ databases">
        <authorList>
            <person name="Brisse S."/>
        </authorList>
    </citation>
    <scope>NUCLEOTIDE SEQUENCE [LARGE SCALE GENOMIC DNA]</scope>
    <source>
        <strain evidence="2">06D021</strain>
    </source>
</reference>